<proteinExistence type="predicted"/>
<dbReference type="Proteomes" id="UP000694570">
    <property type="component" value="Unplaced"/>
</dbReference>
<evidence type="ECO:0000256" key="1">
    <source>
        <dbReference type="SAM" id="MobiDB-lite"/>
    </source>
</evidence>
<name>A0A8D1C5R6_PIG</name>
<protein>
    <submittedName>
        <fullName evidence="2">Uncharacterized protein</fullName>
    </submittedName>
</protein>
<feature type="compositionally biased region" description="Polar residues" evidence="1">
    <location>
        <begin position="141"/>
        <end position="153"/>
    </location>
</feature>
<evidence type="ECO:0000313" key="3">
    <source>
        <dbReference type="Proteomes" id="UP000694570"/>
    </source>
</evidence>
<feature type="compositionally biased region" description="Basic and acidic residues" evidence="1">
    <location>
        <begin position="96"/>
        <end position="110"/>
    </location>
</feature>
<reference evidence="2" key="1">
    <citation type="submission" date="2025-08" db="UniProtKB">
        <authorList>
            <consortium name="Ensembl"/>
        </authorList>
    </citation>
    <scope>IDENTIFICATION</scope>
</reference>
<evidence type="ECO:0000313" key="2">
    <source>
        <dbReference type="Ensembl" id="ENSSSCP00030019828.1"/>
    </source>
</evidence>
<dbReference type="Ensembl" id="ENSSSCT00030043937.1">
    <property type="protein sequence ID" value="ENSSSCP00030019828.1"/>
    <property type="gene ID" value="ENSSSCG00030031732.1"/>
</dbReference>
<accession>A0A8D1C5R6</accession>
<organism evidence="2 3">
    <name type="scientific">Sus scrofa</name>
    <name type="common">Pig</name>
    <dbReference type="NCBI Taxonomy" id="9823"/>
    <lineage>
        <taxon>Eukaryota</taxon>
        <taxon>Metazoa</taxon>
        <taxon>Chordata</taxon>
        <taxon>Craniata</taxon>
        <taxon>Vertebrata</taxon>
        <taxon>Euteleostomi</taxon>
        <taxon>Mammalia</taxon>
        <taxon>Eutheria</taxon>
        <taxon>Laurasiatheria</taxon>
        <taxon>Artiodactyla</taxon>
        <taxon>Suina</taxon>
        <taxon>Suidae</taxon>
        <taxon>Sus</taxon>
    </lineage>
</organism>
<feature type="region of interest" description="Disordered" evidence="1">
    <location>
        <begin position="18"/>
        <end position="171"/>
    </location>
</feature>
<sequence>MTTTISSSTSATGCWGCWTTSMGPTPCSSRPRPTRDTRSCWASPRSLRASPTPQRRWSKRWPEGCPGRPLSRELPGGLRPLGCSSAHTLTRTPRGQAKDTFLESRAKDGARTLTACHPPRGPGRGQFKRKTCSSGNGGQSEGRSQASERSQMTPCGLGKTQGMTKVAGGCG</sequence>
<dbReference type="AlphaFoldDB" id="A0A8D1C5R6"/>